<dbReference type="PANTHER" id="PTHR43036:SF2">
    <property type="entry name" value="OS04G0481300 PROTEIN"/>
    <property type="match status" value="1"/>
</dbReference>
<dbReference type="Proteomes" id="UP000448292">
    <property type="component" value="Unassembled WGS sequence"/>
</dbReference>
<evidence type="ECO:0000313" key="2">
    <source>
        <dbReference type="Proteomes" id="UP000448292"/>
    </source>
</evidence>
<organism evidence="1 2">
    <name type="scientific">Oceanidesulfovibrio indonesiensis</name>
    <dbReference type="NCBI Taxonomy" id="54767"/>
    <lineage>
        <taxon>Bacteria</taxon>
        <taxon>Pseudomonadati</taxon>
        <taxon>Thermodesulfobacteriota</taxon>
        <taxon>Desulfovibrionia</taxon>
        <taxon>Desulfovibrionales</taxon>
        <taxon>Desulfovibrionaceae</taxon>
        <taxon>Oceanidesulfovibrio</taxon>
    </lineage>
</organism>
<comment type="caution">
    <text evidence="1">The sequence shown here is derived from an EMBL/GenBank/DDBJ whole genome shotgun (WGS) entry which is preliminary data.</text>
</comment>
<dbReference type="SUPFAM" id="SSF53335">
    <property type="entry name" value="S-adenosyl-L-methionine-dependent methyltransferases"/>
    <property type="match status" value="1"/>
</dbReference>
<dbReference type="AlphaFoldDB" id="A0A7M3MA49"/>
<dbReference type="PANTHER" id="PTHR43036">
    <property type="entry name" value="OSJNBB0011N17.9 PROTEIN"/>
    <property type="match status" value="1"/>
</dbReference>
<dbReference type="OrthoDB" id="529208at2"/>
<dbReference type="Gene3D" id="3.40.50.150">
    <property type="entry name" value="Vaccinia Virus protein VP39"/>
    <property type="match status" value="1"/>
</dbReference>
<sequence>MSRFGKHSLATIEYILRWNHQGVHFEERYLARRVNVWRDVMPPNLMEKLDGLQTGDAAVCAYDPGELVWRARDSAVLQLPLTDFERRTAGSRTITPRVGRFYPQGLLRGAPGVFPSTIVPFRVLDMDGECFVADCNHPLARHPVSLEARLIHVEDKRSETGGRLVHWAEEICNWGPGMQAALPGVPTDFFDDAFFERRDEQDDREFYAEPRIIGHVDAQASVVLKELYSRHLERGMRVLDLMSSMQSHLPAEWDLDVAGVGLNAVELENNKLLSRRMVHDLNCDPAIPGGAAGYDAVVCSLSFEYLIHPVSVLQSVRDVLAPGGVVLIGVSNRWFPDKVIAGWTDLHEFERVGCILECLRRAGFTTGLEAVSVRNEWRPPWDRHYHETGGVSDPIYVVRATNE</sequence>
<proteinExistence type="predicted"/>
<evidence type="ECO:0008006" key="3">
    <source>
        <dbReference type="Google" id="ProtNLM"/>
    </source>
</evidence>
<dbReference type="Gene3D" id="3.10.50.40">
    <property type="match status" value="1"/>
</dbReference>
<dbReference type="RefSeq" id="WP_144304524.1">
    <property type="nucleotide sequence ID" value="NZ_QMIE01000025.1"/>
</dbReference>
<protein>
    <recommendedName>
        <fullName evidence="3">Methyltransferase type 11</fullName>
    </recommendedName>
</protein>
<dbReference type="InterPro" id="IPR046357">
    <property type="entry name" value="PPIase_dom_sf"/>
</dbReference>
<dbReference type="GO" id="GO:0003755">
    <property type="term" value="F:peptidyl-prolyl cis-trans isomerase activity"/>
    <property type="evidence" value="ECO:0007669"/>
    <property type="project" value="InterPro"/>
</dbReference>
<keyword evidence="2" id="KW-1185">Reference proteome</keyword>
<dbReference type="EMBL" id="QMIE01000025">
    <property type="protein sequence ID" value="TVM14353.1"/>
    <property type="molecule type" value="Genomic_DNA"/>
</dbReference>
<dbReference type="InterPro" id="IPR029063">
    <property type="entry name" value="SAM-dependent_MTases_sf"/>
</dbReference>
<gene>
    <name evidence="1" type="ORF">DPQ33_17540</name>
</gene>
<evidence type="ECO:0000313" key="1">
    <source>
        <dbReference type="EMBL" id="TVM14353.1"/>
    </source>
</evidence>
<accession>A0A7M3MA49</accession>
<name>A0A7M3MA49_9BACT</name>
<reference evidence="1 2" key="1">
    <citation type="submission" date="2018-06" db="EMBL/GenBank/DDBJ databases">
        <title>Complete genome of Desulfovibrio indonesiensis P37SLT.</title>
        <authorList>
            <person name="Crispim J.S."/>
            <person name="Vidigal P.M.P."/>
            <person name="Silva L.C.F."/>
            <person name="Laguardia C.N."/>
            <person name="Araujo L.C."/>
            <person name="Dias R.S."/>
            <person name="Sousa M.P."/>
            <person name="Paula S.O."/>
            <person name="Silva C."/>
        </authorList>
    </citation>
    <scope>NUCLEOTIDE SEQUENCE [LARGE SCALE GENOMIC DNA]</scope>
    <source>
        <strain evidence="1 2">P37SLT</strain>
    </source>
</reference>